<feature type="compositionally biased region" description="Basic and acidic residues" evidence="1">
    <location>
        <begin position="51"/>
        <end position="61"/>
    </location>
</feature>
<evidence type="ECO:0000256" key="1">
    <source>
        <dbReference type="SAM" id="MobiDB-lite"/>
    </source>
</evidence>
<protein>
    <submittedName>
        <fullName evidence="2">Uncharacterized protein</fullName>
    </submittedName>
</protein>
<feature type="region of interest" description="Disordered" evidence="1">
    <location>
        <begin position="1"/>
        <end position="25"/>
    </location>
</feature>
<dbReference type="EMBL" id="CP012382">
    <property type="protein sequence ID" value="AKZ53869.1"/>
    <property type="molecule type" value="Genomic_DNA"/>
</dbReference>
<evidence type="ECO:0000313" key="2">
    <source>
        <dbReference type="EMBL" id="AKZ53869.1"/>
    </source>
</evidence>
<dbReference type="KEGG" id="samb:SAM23877_0820"/>
<evidence type="ECO:0000313" key="3">
    <source>
        <dbReference type="Proteomes" id="UP000061018"/>
    </source>
</evidence>
<sequence>MLPAADDAGTGPPIGAPFAAGHGPQSSLLRLAGQLERANRWSGRTPAVRAGTDREAAERARGRSRRRAPGGRPVHAVRTAHPARTAAAVARRDRLSPRPVRRSARRWDNPPAGPVSDAVVGAVRDRREPSG</sequence>
<dbReference type="AlphaFoldDB" id="A0A0K2ALJ4"/>
<gene>
    <name evidence="2" type="ORF">SAM23877_0820</name>
</gene>
<name>A0A0K2ALJ4_STRA7</name>
<reference evidence="3" key="1">
    <citation type="journal article" date="2015" name="J. Biotechnol.">
        <title>Complete genome sequence of Streptomyces ambofaciens ATCC 23877, the spiramycin producer.</title>
        <authorList>
            <person name="Thibessard A."/>
            <person name="Haas D."/>
            <person name="Gerbaud C."/>
            <person name="Aigle B."/>
            <person name="Lautru S."/>
            <person name="Pernodet J.L."/>
            <person name="Leblond P."/>
        </authorList>
    </citation>
    <scope>NUCLEOTIDE SEQUENCE [LARGE SCALE GENOMIC DNA]</scope>
    <source>
        <strain evidence="3">ATCC 23877 / 3486 / DSM 40053 / JCM 4204 / NBRC 12836 / NRRL B-2516</strain>
    </source>
</reference>
<accession>A0A0K2ALJ4</accession>
<organism evidence="2 3">
    <name type="scientific">Streptomyces ambofaciens (strain ATCC 23877 / 3486 / DSM 40053 / JCM 4204 / NBRC 12836 / NRRL B-2516)</name>
    <dbReference type="NCBI Taxonomy" id="278992"/>
    <lineage>
        <taxon>Bacteria</taxon>
        <taxon>Bacillati</taxon>
        <taxon>Actinomycetota</taxon>
        <taxon>Actinomycetes</taxon>
        <taxon>Kitasatosporales</taxon>
        <taxon>Streptomycetaceae</taxon>
        <taxon>Streptomyces</taxon>
    </lineage>
</organism>
<dbReference type="Proteomes" id="UP000061018">
    <property type="component" value="Chromosome"/>
</dbReference>
<proteinExistence type="predicted"/>
<feature type="compositionally biased region" description="Low complexity" evidence="1">
    <location>
        <begin position="70"/>
        <end position="89"/>
    </location>
</feature>
<feature type="region of interest" description="Disordered" evidence="1">
    <location>
        <begin position="40"/>
        <end position="131"/>
    </location>
</feature>